<protein>
    <submittedName>
        <fullName evidence="1">Uncharacterized protein</fullName>
    </submittedName>
</protein>
<accession>A0A8S9QHI9</accession>
<dbReference type="Proteomes" id="UP000712600">
    <property type="component" value="Unassembled WGS sequence"/>
</dbReference>
<reference evidence="1" key="1">
    <citation type="submission" date="2019-12" db="EMBL/GenBank/DDBJ databases">
        <title>Genome sequencing and annotation of Brassica cretica.</title>
        <authorList>
            <person name="Studholme D.J."/>
            <person name="Sarris P."/>
        </authorList>
    </citation>
    <scope>NUCLEOTIDE SEQUENCE</scope>
    <source>
        <strain evidence="1">PFS-109/04</strain>
        <tissue evidence="1">Leaf</tissue>
    </source>
</reference>
<dbReference type="AlphaFoldDB" id="A0A8S9QHI9"/>
<evidence type="ECO:0000313" key="2">
    <source>
        <dbReference type="Proteomes" id="UP000712600"/>
    </source>
</evidence>
<organism evidence="1 2">
    <name type="scientific">Brassica cretica</name>
    <name type="common">Mustard</name>
    <dbReference type="NCBI Taxonomy" id="69181"/>
    <lineage>
        <taxon>Eukaryota</taxon>
        <taxon>Viridiplantae</taxon>
        <taxon>Streptophyta</taxon>
        <taxon>Embryophyta</taxon>
        <taxon>Tracheophyta</taxon>
        <taxon>Spermatophyta</taxon>
        <taxon>Magnoliopsida</taxon>
        <taxon>eudicotyledons</taxon>
        <taxon>Gunneridae</taxon>
        <taxon>Pentapetalae</taxon>
        <taxon>rosids</taxon>
        <taxon>malvids</taxon>
        <taxon>Brassicales</taxon>
        <taxon>Brassicaceae</taxon>
        <taxon>Brassiceae</taxon>
        <taxon>Brassica</taxon>
    </lineage>
</organism>
<name>A0A8S9QHI9_BRACR</name>
<dbReference type="EMBL" id="QGKX02001290">
    <property type="protein sequence ID" value="KAF3542089.1"/>
    <property type="molecule type" value="Genomic_DNA"/>
</dbReference>
<sequence length="142" mass="15395">MTAVVCRRELTCESVLGFALVFLTSAIAWGKNPGANSLLGNFVDEPTSIASTGGNVGAVESMEEGVVSSSESETTKRDDYVFSKTESQTNVQKMQLYSGEDMENLRRGQNRETGFAFGVFGQRRRPEDPAAFDYDTIGAESS</sequence>
<evidence type="ECO:0000313" key="1">
    <source>
        <dbReference type="EMBL" id="KAF3542089.1"/>
    </source>
</evidence>
<gene>
    <name evidence="1" type="ORF">F2Q69_00021545</name>
</gene>
<comment type="caution">
    <text evidence="1">The sequence shown here is derived from an EMBL/GenBank/DDBJ whole genome shotgun (WGS) entry which is preliminary data.</text>
</comment>
<proteinExistence type="predicted"/>